<evidence type="ECO:0000256" key="8">
    <source>
        <dbReference type="ARBA" id="ARBA00022840"/>
    </source>
</evidence>
<keyword evidence="7 11" id="KW-0547">Nucleotide-binding</keyword>
<keyword evidence="4 11" id="KW-0662">Pyridine nucleotide biosynthesis</keyword>
<comment type="similarity">
    <text evidence="3 11">Belongs to the NadD family.</text>
</comment>
<comment type="pathway">
    <text evidence="2 11">Cofactor biosynthesis; NAD(+) biosynthesis; deamido-NAD(+) from nicotinate D-ribonucleotide: step 1/1.</text>
</comment>
<feature type="domain" description="Cytidyltransferase-like" evidence="12">
    <location>
        <begin position="8"/>
        <end position="166"/>
    </location>
</feature>
<dbReference type="InterPro" id="IPR005248">
    <property type="entry name" value="NadD/NMNAT"/>
</dbReference>
<dbReference type="RefSeq" id="WP_090165242.1">
    <property type="nucleotide sequence ID" value="NZ_FOFB01000002.1"/>
</dbReference>
<reference evidence="14" key="1">
    <citation type="submission" date="2016-10" db="EMBL/GenBank/DDBJ databases">
        <authorList>
            <person name="Varghese N."/>
            <person name="Submissions S."/>
        </authorList>
    </citation>
    <scope>NUCLEOTIDE SEQUENCE [LARGE SCALE GENOMIC DNA]</scope>
    <source>
        <strain evidence="14">DSM 24740</strain>
    </source>
</reference>
<evidence type="ECO:0000256" key="10">
    <source>
        <dbReference type="ARBA" id="ARBA00048721"/>
    </source>
</evidence>
<dbReference type="OrthoDB" id="5295945at2"/>
<dbReference type="HAMAP" id="MF_00244">
    <property type="entry name" value="NaMN_adenylyltr"/>
    <property type="match status" value="1"/>
</dbReference>
<dbReference type="FunCoup" id="A0A1H9ACQ0">
    <property type="interactions" value="363"/>
</dbReference>
<dbReference type="InterPro" id="IPR014729">
    <property type="entry name" value="Rossmann-like_a/b/a_fold"/>
</dbReference>
<keyword evidence="8 11" id="KW-0067">ATP-binding</keyword>
<evidence type="ECO:0000313" key="14">
    <source>
        <dbReference type="Proteomes" id="UP000199021"/>
    </source>
</evidence>
<keyword evidence="5 11" id="KW-0808">Transferase</keyword>
<dbReference type="Gene3D" id="3.40.50.620">
    <property type="entry name" value="HUPs"/>
    <property type="match status" value="1"/>
</dbReference>
<evidence type="ECO:0000313" key="13">
    <source>
        <dbReference type="EMBL" id="SEP74321.1"/>
    </source>
</evidence>
<proteinExistence type="inferred from homology"/>
<dbReference type="UniPathway" id="UPA00253">
    <property type="reaction ID" value="UER00332"/>
</dbReference>
<dbReference type="GO" id="GO:0005524">
    <property type="term" value="F:ATP binding"/>
    <property type="evidence" value="ECO:0007669"/>
    <property type="project" value="UniProtKB-KW"/>
</dbReference>
<protein>
    <recommendedName>
        <fullName evidence="11">Probable nicotinate-nucleotide adenylyltransferase</fullName>
        <ecNumber evidence="11">2.7.7.18</ecNumber>
    </recommendedName>
    <alternativeName>
        <fullName evidence="11">Deamido-NAD(+) diphosphorylase</fullName>
    </alternativeName>
    <alternativeName>
        <fullName evidence="11">Deamido-NAD(+) pyrophosphorylase</fullName>
    </alternativeName>
    <alternativeName>
        <fullName evidence="11">Nicotinate mononucleotide adenylyltransferase</fullName>
        <shortName evidence="11">NaMN adenylyltransferase</shortName>
    </alternativeName>
</protein>
<evidence type="ECO:0000256" key="7">
    <source>
        <dbReference type="ARBA" id="ARBA00022741"/>
    </source>
</evidence>
<accession>A0A1H9ACQ0</accession>
<keyword evidence="6 11" id="KW-0548">Nucleotidyltransferase</keyword>
<comment type="catalytic activity">
    <reaction evidence="10 11">
        <text>nicotinate beta-D-ribonucleotide + ATP + H(+) = deamido-NAD(+) + diphosphate</text>
        <dbReference type="Rhea" id="RHEA:22860"/>
        <dbReference type="ChEBI" id="CHEBI:15378"/>
        <dbReference type="ChEBI" id="CHEBI:30616"/>
        <dbReference type="ChEBI" id="CHEBI:33019"/>
        <dbReference type="ChEBI" id="CHEBI:57502"/>
        <dbReference type="ChEBI" id="CHEBI:58437"/>
        <dbReference type="EC" id="2.7.7.18"/>
    </reaction>
</comment>
<gene>
    <name evidence="11" type="primary">nadD</name>
    <name evidence="13" type="ORF">SAMN05444359_10245</name>
</gene>
<evidence type="ECO:0000256" key="5">
    <source>
        <dbReference type="ARBA" id="ARBA00022679"/>
    </source>
</evidence>
<dbReference type="PANTHER" id="PTHR39321">
    <property type="entry name" value="NICOTINATE-NUCLEOTIDE ADENYLYLTRANSFERASE-RELATED"/>
    <property type="match status" value="1"/>
</dbReference>
<dbReference type="EC" id="2.7.7.18" evidence="11"/>
<evidence type="ECO:0000256" key="3">
    <source>
        <dbReference type="ARBA" id="ARBA00009014"/>
    </source>
</evidence>
<dbReference type="PANTHER" id="PTHR39321:SF3">
    <property type="entry name" value="PHOSPHOPANTETHEINE ADENYLYLTRANSFERASE"/>
    <property type="match status" value="1"/>
</dbReference>
<keyword evidence="14" id="KW-1185">Reference proteome</keyword>
<comment type="function">
    <text evidence="1 11">Catalyzes the reversible adenylation of nicotinate mononucleotide (NaMN) to nicotinic acid adenine dinucleotide (NaAD).</text>
</comment>
<dbReference type="Pfam" id="PF01467">
    <property type="entry name" value="CTP_transf_like"/>
    <property type="match status" value="1"/>
</dbReference>
<evidence type="ECO:0000256" key="2">
    <source>
        <dbReference type="ARBA" id="ARBA00005019"/>
    </source>
</evidence>
<dbReference type="AlphaFoldDB" id="A0A1H9ACQ0"/>
<dbReference type="InParanoid" id="A0A1H9ACQ0"/>
<dbReference type="NCBIfam" id="TIGR00125">
    <property type="entry name" value="cyt_tran_rel"/>
    <property type="match status" value="1"/>
</dbReference>
<name>A0A1H9ACQ0_9BACT</name>
<dbReference type="CDD" id="cd02165">
    <property type="entry name" value="NMNAT"/>
    <property type="match status" value="1"/>
</dbReference>
<evidence type="ECO:0000256" key="1">
    <source>
        <dbReference type="ARBA" id="ARBA00002324"/>
    </source>
</evidence>
<evidence type="ECO:0000256" key="9">
    <source>
        <dbReference type="ARBA" id="ARBA00023027"/>
    </source>
</evidence>
<evidence type="ECO:0000256" key="11">
    <source>
        <dbReference type="HAMAP-Rule" id="MF_00244"/>
    </source>
</evidence>
<keyword evidence="9 11" id="KW-0520">NAD</keyword>
<dbReference type="NCBIfam" id="TIGR00482">
    <property type="entry name" value="nicotinate (nicotinamide) nucleotide adenylyltransferase"/>
    <property type="match status" value="1"/>
</dbReference>
<organism evidence="13 14">
    <name type="scientific">Neolewinella agarilytica</name>
    <dbReference type="NCBI Taxonomy" id="478744"/>
    <lineage>
        <taxon>Bacteria</taxon>
        <taxon>Pseudomonadati</taxon>
        <taxon>Bacteroidota</taxon>
        <taxon>Saprospiria</taxon>
        <taxon>Saprospirales</taxon>
        <taxon>Lewinellaceae</taxon>
        <taxon>Neolewinella</taxon>
    </lineage>
</organism>
<evidence type="ECO:0000259" key="12">
    <source>
        <dbReference type="Pfam" id="PF01467"/>
    </source>
</evidence>
<dbReference type="GO" id="GO:0009435">
    <property type="term" value="P:NAD+ biosynthetic process"/>
    <property type="evidence" value="ECO:0007669"/>
    <property type="project" value="UniProtKB-UniRule"/>
</dbReference>
<dbReference type="EMBL" id="FOFB01000002">
    <property type="protein sequence ID" value="SEP74321.1"/>
    <property type="molecule type" value="Genomic_DNA"/>
</dbReference>
<evidence type="ECO:0000256" key="6">
    <source>
        <dbReference type="ARBA" id="ARBA00022695"/>
    </source>
</evidence>
<dbReference type="GO" id="GO:0004515">
    <property type="term" value="F:nicotinate-nucleotide adenylyltransferase activity"/>
    <property type="evidence" value="ECO:0007669"/>
    <property type="project" value="UniProtKB-UniRule"/>
</dbReference>
<evidence type="ECO:0000256" key="4">
    <source>
        <dbReference type="ARBA" id="ARBA00022642"/>
    </source>
</evidence>
<sequence length="193" mass="22083">MAQRKTGLFFGSFNPVHVGHMIIANYMASQTDLEEVWLVVSPQNPFKKRSSLARDHDRYHLVTLAIGDTPGLRASKVEFDLPKPSYTIDTLAVLREKHPDREFSLIMGGDNLPTLPKWKNYEILLRDYDIHVYNRPGYEAGELADHPRVHFHDAPLMHLSATYIRKCIQEGHSIRYLVPEAVARELGASGMYR</sequence>
<dbReference type="Proteomes" id="UP000199021">
    <property type="component" value="Unassembled WGS sequence"/>
</dbReference>
<dbReference type="STRING" id="478744.SAMN05444359_10245"/>
<dbReference type="SUPFAM" id="SSF52374">
    <property type="entry name" value="Nucleotidylyl transferase"/>
    <property type="match status" value="1"/>
</dbReference>
<dbReference type="InterPro" id="IPR004821">
    <property type="entry name" value="Cyt_trans-like"/>
</dbReference>